<dbReference type="EMBL" id="BAAADO010000002">
    <property type="protein sequence ID" value="GAA0486889.1"/>
    <property type="molecule type" value="Genomic_DNA"/>
</dbReference>
<keyword evidence="1" id="KW-1133">Transmembrane helix</keyword>
<keyword evidence="1" id="KW-0472">Membrane</keyword>
<dbReference type="Proteomes" id="UP001500880">
    <property type="component" value="Unassembled WGS sequence"/>
</dbReference>
<organism evidence="2 3">
    <name type="scientific">Salinibacillus aidingensis</name>
    <dbReference type="NCBI Taxonomy" id="237684"/>
    <lineage>
        <taxon>Bacteria</taxon>
        <taxon>Bacillati</taxon>
        <taxon>Bacillota</taxon>
        <taxon>Bacilli</taxon>
        <taxon>Bacillales</taxon>
        <taxon>Bacillaceae</taxon>
        <taxon>Salinibacillus</taxon>
    </lineage>
</organism>
<evidence type="ECO:0000313" key="2">
    <source>
        <dbReference type="EMBL" id="GAA0486889.1"/>
    </source>
</evidence>
<reference evidence="3" key="1">
    <citation type="journal article" date="2019" name="Int. J. Syst. Evol. Microbiol.">
        <title>The Global Catalogue of Microorganisms (GCM) 10K type strain sequencing project: providing services to taxonomists for standard genome sequencing and annotation.</title>
        <authorList>
            <consortium name="The Broad Institute Genomics Platform"/>
            <consortium name="The Broad Institute Genome Sequencing Center for Infectious Disease"/>
            <person name="Wu L."/>
            <person name="Ma J."/>
        </authorList>
    </citation>
    <scope>NUCLEOTIDE SEQUENCE [LARGE SCALE GENOMIC DNA]</scope>
    <source>
        <strain evidence="3">JCM 12389</strain>
    </source>
</reference>
<gene>
    <name evidence="2" type="ORF">GCM10008986_10380</name>
</gene>
<keyword evidence="3" id="KW-1185">Reference proteome</keyword>
<protein>
    <submittedName>
        <fullName evidence="2">Uncharacterized protein</fullName>
    </submittedName>
</protein>
<proteinExistence type="predicted"/>
<comment type="caution">
    <text evidence="2">The sequence shown here is derived from an EMBL/GenBank/DDBJ whole genome shotgun (WGS) entry which is preliminary data.</text>
</comment>
<evidence type="ECO:0000256" key="1">
    <source>
        <dbReference type="SAM" id="Phobius"/>
    </source>
</evidence>
<evidence type="ECO:0000313" key="3">
    <source>
        <dbReference type="Proteomes" id="UP001500880"/>
    </source>
</evidence>
<sequence length="81" mass="9235">MATNKYKPFNIIPVIPIQIMESVLLLNLESPIVDIIKPVNGTITINDKNIDIIPSEKPIAHNLFTLLLVVYSMFIPFLFHF</sequence>
<feature type="transmembrane region" description="Helical" evidence="1">
    <location>
        <begin position="59"/>
        <end position="79"/>
    </location>
</feature>
<accession>A0ABP3KXA6</accession>
<keyword evidence="1" id="KW-0812">Transmembrane</keyword>
<dbReference type="RefSeq" id="WP_343838392.1">
    <property type="nucleotide sequence ID" value="NZ_BAAADO010000002.1"/>
</dbReference>
<name>A0ABP3KXA6_9BACI</name>